<dbReference type="PANTHER" id="PTHR30346:SF26">
    <property type="entry name" value="HYDROGEN PEROXIDE-INDUCIBLE GENES ACTIVATOR"/>
    <property type="match status" value="1"/>
</dbReference>
<dbReference type="AlphaFoldDB" id="A0A075NU39"/>
<dbReference type="Proteomes" id="UP000264779">
    <property type="component" value="Unassembled WGS sequence"/>
</dbReference>
<dbReference type="GO" id="GO:0003700">
    <property type="term" value="F:DNA-binding transcription factor activity"/>
    <property type="evidence" value="ECO:0007669"/>
    <property type="project" value="InterPro"/>
</dbReference>
<organism evidence="7 10">
    <name type="scientific">Alteromonas australica</name>
    <dbReference type="NCBI Taxonomy" id="589873"/>
    <lineage>
        <taxon>Bacteria</taxon>
        <taxon>Pseudomonadati</taxon>
        <taxon>Pseudomonadota</taxon>
        <taxon>Gammaproteobacteria</taxon>
        <taxon>Alteromonadales</taxon>
        <taxon>Alteromonadaceae</taxon>
        <taxon>Alteromonas/Salinimonas group</taxon>
        <taxon>Alteromonas</taxon>
    </lineage>
</organism>
<dbReference type="eggNOG" id="COG0583">
    <property type="taxonomic scope" value="Bacteria"/>
</dbReference>
<dbReference type="Gene3D" id="1.10.10.10">
    <property type="entry name" value="Winged helix-like DNA-binding domain superfamily/Winged helix DNA-binding domain"/>
    <property type="match status" value="1"/>
</dbReference>
<evidence type="ECO:0000313" key="7">
    <source>
        <dbReference type="EMBL" id="AIF98179.1"/>
    </source>
</evidence>
<proteinExistence type="inferred from homology"/>
<keyword evidence="5" id="KW-0804">Transcription</keyword>
<evidence type="ECO:0000313" key="8">
    <source>
        <dbReference type="EMBL" id="HAW74486.1"/>
    </source>
</evidence>
<dbReference type="GO" id="GO:0032993">
    <property type="term" value="C:protein-DNA complex"/>
    <property type="evidence" value="ECO:0007669"/>
    <property type="project" value="TreeGrafter"/>
</dbReference>
<dbReference type="EMBL" id="DONK01000121">
    <property type="protein sequence ID" value="HBU51267.1"/>
    <property type="molecule type" value="Genomic_DNA"/>
</dbReference>
<protein>
    <submittedName>
        <fullName evidence="8">Hydrogen peroxide-inducible genes activator</fullName>
    </submittedName>
    <submittedName>
        <fullName evidence="7">LysR family transcriptional regulator</fullName>
    </submittedName>
</protein>
<reference evidence="7 10" key="1">
    <citation type="submission" date="2014-06" db="EMBL/GenBank/DDBJ databases">
        <title>Genomes of Alteromonas australica, a world apart.</title>
        <authorList>
            <person name="Gonzaga A."/>
            <person name="Lopez-Perez M."/>
            <person name="Rodriguez-Valera F."/>
        </authorList>
    </citation>
    <scope>NUCLEOTIDE SEQUENCE [LARGE SCALE GENOMIC DNA]</scope>
    <source>
        <strain evidence="7 10">H 17</strain>
    </source>
</reference>
<sequence>MQLNGKNPSINQIRYFVTVAKYLSFRQAATFLGISQPTLTSQINALESHLGLVLFERSRTGTLLSAQGKLLFNAAEEVLAASQRFSETARDLAEGEVVTYRLGIPPTLGPYLLPHVLPELHKQKPGLRFYVREAAPQALQHGLLHGEYDLILSPLVGEHSQLINRPLFKEPLKFVIPSDHPLAGNAFVKPHQLRGEKVLTLEDRHHFHHQVQHICDKIGASLQRDYEGTSLDTLRQMVVMGMGVAFLPGLYIHSELHHPEALHVCEIDSMPIERQHALTWRNTAPDRQTFREISEIIRHIIATRLSGAVKIVGLDD</sequence>
<dbReference type="InterPro" id="IPR005119">
    <property type="entry name" value="LysR_subst-bd"/>
</dbReference>
<dbReference type="Proteomes" id="UP000056090">
    <property type="component" value="Chromosome"/>
</dbReference>
<keyword evidence="10" id="KW-1185">Reference proteome</keyword>
<evidence type="ECO:0000313" key="11">
    <source>
        <dbReference type="Proteomes" id="UP000263517"/>
    </source>
</evidence>
<evidence type="ECO:0000313" key="10">
    <source>
        <dbReference type="Proteomes" id="UP000056090"/>
    </source>
</evidence>
<evidence type="ECO:0000256" key="5">
    <source>
        <dbReference type="ARBA" id="ARBA00023163"/>
    </source>
</evidence>
<dbReference type="EMBL" id="CP008849">
    <property type="protein sequence ID" value="AIF98179.1"/>
    <property type="molecule type" value="Genomic_DNA"/>
</dbReference>
<dbReference type="Proteomes" id="UP000263517">
    <property type="component" value="Unassembled WGS sequence"/>
</dbReference>
<dbReference type="InterPro" id="IPR000847">
    <property type="entry name" value="LysR_HTH_N"/>
</dbReference>
<evidence type="ECO:0000256" key="1">
    <source>
        <dbReference type="ARBA" id="ARBA00009437"/>
    </source>
</evidence>
<comment type="similarity">
    <text evidence="1">Belongs to the LysR transcriptional regulatory family.</text>
</comment>
<gene>
    <name evidence="8" type="ORF">DCW74_01985</name>
    <name evidence="9" type="ORF">DEB45_08395</name>
    <name evidence="7" type="ORF">EP13_05370</name>
</gene>
<dbReference type="KEGG" id="aal:EP13_05370"/>
<dbReference type="FunFam" id="1.10.10.10:FF:000001">
    <property type="entry name" value="LysR family transcriptional regulator"/>
    <property type="match status" value="1"/>
</dbReference>
<feature type="domain" description="HTH lysR-type" evidence="6">
    <location>
        <begin position="8"/>
        <end position="65"/>
    </location>
</feature>
<evidence type="ECO:0000256" key="4">
    <source>
        <dbReference type="ARBA" id="ARBA00023159"/>
    </source>
</evidence>
<keyword evidence="3" id="KW-0238">DNA-binding</keyword>
<evidence type="ECO:0000256" key="2">
    <source>
        <dbReference type="ARBA" id="ARBA00023015"/>
    </source>
</evidence>
<evidence type="ECO:0000259" key="6">
    <source>
        <dbReference type="PROSITE" id="PS50931"/>
    </source>
</evidence>
<dbReference type="GO" id="GO:0003677">
    <property type="term" value="F:DNA binding"/>
    <property type="evidence" value="ECO:0007669"/>
    <property type="project" value="UniProtKB-KW"/>
</dbReference>
<name>A0A075NU39_9ALTE</name>
<dbReference type="CDD" id="cd08411">
    <property type="entry name" value="PBP2_OxyR"/>
    <property type="match status" value="1"/>
</dbReference>
<accession>A0A075NU39</accession>
<dbReference type="Pfam" id="PF00126">
    <property type="entry name" value="HTH_1"/>
    <property type="match status" value="1"/>
</dbReference>
<dbReference type="PANTHER" id="PTHR30346">
    <property type="entry name" value="TRANSCRIPTIONAL DUAL REGULATOR HCAR-RELATED"/>
    <property type="match status" value="1"/>
</dbReference>
<dbReference type="KEGG" id="aaus:EP12_05445"/>
<dbReference type="SUPFAM" id="SSF53850">
    <property type="entry name" value="Periplasmic binding protein-like II"/>
    <property type="match status" value="1"/>
</dbReference>
<dbReference type="STRING" id="589873.EP12_05445"/>
<dbReference type="InterPro" id="IPR036388">
    <property type="entry name" value="WH-like_DNA-bd_sf"/>
</dbReference>
<evidence type="ECO:0000313" key="12">
    <source>
        <dbReference type="Proteomes" id="UP000264779"/>
    </source>
</evidence>
<dbReference type="EMBL" id="DNAN01000069">
    <property type="protein sequence ID" value="HAW74486.1"/>
    <property type="molecule type" value="Genomic_DNA"/>
</dbReference>
<dbReference type="SUPFAM" id="SSF46785">
    <property type="entry name" value="Winged helix' DNA-binding domain"/>
    <property type="match status" value="1"/>
</dbReference>
<dbReference type="OrthoDB" id="9775392at2"/>
<dbReference type="RefSeq" id="WP_044056370.1">
    <property type="nucleotide sequence ID" value="NZ_CAJXAX010000007.1"/>
</dbReference>
<dbReference type="Gene3D" id="3.40.190.10">
    <property type="entry name" value="Periplasmic binding protein-like II"/>
    <property type="match status" value="2"/>
</dbReference>
<dbReference type="PROSITE" id="PS50931">
    <property type="entry name" value="HTH_LYSR"/>
    <property type="match status" value="1"/>
</dbReference>
<dbReference type="PRINTS" id="PR00039">
    <property type="entry name" value="HTHLYSR"/>
</dbReference>
<reference evidence="11 12" key="2">
    <citation type="journal article" date="2018" name="Nat. Biotechnol.">
        <title>A standardized bacterial taxonomy based on genome phylogeny substantially revises the tree of life.</title>
        <authorList>
            <person name="Parks D.H."/>
            <person name="Chuvochina M."/>
            <person name="Waite D.W."/>
            <person name="Rinke C."/>
            <person name="Skarshewski A."/>
            <person name="Chaumeil P.A."/>
            <person name="Hugenholtz P."/>
        </authorList>
    </citation>
    <scope>NUCLEOTIDE SEQUENCE [LARGE SCALE GENOMIC DNA]</scope>
    <source>
        <strain evidence="9">UBA11621</strain>
        <strain evidence="8">UBA11978</strain>
    </source>
</reference>
<dbReference type="PATRIC" id="fig|589873.4.peg.1173"/>
<dbReference type="GeneID" id="78254360"/>
<dbReference type="Pfam" id="PF03466">
    <property type="entry name" value="LysR_substrate"/>
    <property type="match status" value="1"/>
</dbReference>
<keyword evidence="2" id="KW-0805">Transcription regulation</keyword>
<evidence type="ECO:0000313" key="9">
    <source>
        <dbReference type="EMBL" id="HBU51267.1"/>
    </source>
</evidence>
<keyword evidence="4" id="KW-0010">Activator</keyword>
<dbReference type="InterPro" id="IPR036390">
    <property type="entry name" value="WH_DNA-bd_sf"/>
</dbReference>
<evidence type="ECO:0000256" key="3">
    <source>
        <dbReference type="ARBA" id="ARBA00023125"/>
    </source>
</evidence>